<evidence type="ECO:0000256" key="1">
    <source>
        <dbReference type="SAM" id="MobiDB-lite"/>
    </source>
</evidence>
<dbReference type="InterPro" id="IPR012337">
    <property type="entry name" value="RNaseH-like_sf"/>
</dbReference>
<accession>A0A8X6SRR9</accession>
<dbReference type="AlphaFoldDB" id="A0A8X6SRR9"/>
<dbReference type="PANTHER" id="PTHR37984">
    <property type="entry name" value="PROTEIN CBG26694"/>
    <property type="match status" value="1"/>
</dbReference>
<evidence type="ECO:0000313" key="3">
    <source>
        <dbReference type="EMBL" id="GFY16453.1"/>
    </source>
</evidence>
<reference evidence="3" key="1">
    <citation type="submission" date="2020-08" db="EMBL/GenBank/DDBJ databases">
        <title>Multicomponent nature underlies the extraordinary mechanical properties of spider dragline silk.</title>
        <authorList>
            <person name="Kono N."/>
            <person name="Nakamura H."/>
            <person name="Mori M."/>
            <person name="Yoshida Y."/>
            <person name="Ohtoshi R."/>
            <person name="Malay A.D."/>
            <person name="Moran D.A.P."/>
            <person name="Tomita M."/>
            <person name="Numata K."/>
            <person name="Arakawa K."/>
        </authorList>
    </citation>
    <scope>NUCLEOTIDE SEQUENCE</scope>
</reference>
<dbReference type="InterPro" id="IPR001584">
    <property type="entry name" value="Integrase_cat-core"/>
</dbReference>
<name>A0A8X6SRR9_TRICX</name>
<protein>
    <submittedName>
        <fullName evidence="3">Retrovirus-related Pol polyprotein from transposon 412</fullName>
    </submittedName>
</protein>
<organism evidence="3 4">
    <name type="scientific">Trichonephila clavipes</name>
    <name type="common">Golden silk orbweaver</name>
    <name type="synonym">Nephila clavipes</name>
    <dbReference type="NCBI Taxonomy" id="2585209"/>
    <lineage>
        <taxon>Eukaryota</taxon>
        <taxon>Metazoa</taxon>
        <taxon>Ecdysozoa</taxon>
        <taxon>Arthropoda</taxon>
        <taxon>Chelicerata</taxon>
        <taxon>Arachnida</taxon>
        <taxon>Araneae</taxon>
        <taxon>Araneomorphae</taxon>
        <taxon>Entelegynae</taxon>
        <taxon>Araneoidea</taxon>
        <taxon>Nephilidae</taxon>
        <taxon>Trichonephila</taxon>
    </lineage>
</organism>
<feature type="domain" description="Integrase catalytic" evidence="2">
    <location>
        <begin position="54"/>
        <end position="162"/>
    </location>
</feature>
<dbReference type="EMBL" id="BMAU01021338">
    <property type="protein sequence ID" value="GFY16453.1"/>
    <property type="molecule type" value="Genomic_DNA"/>
</dbReference>
<dbReference type="Proteomes" id="UP000887159">
    <property type="component" value="Unassembled WGS sequence"/>
</dbReference>
<dbReference type="InterPro" id="IPR050951">
    <property type="entry name" value="Retrovirus_Pol_polyprotein"/>
</dbReference>
<keyword evidence="4" id="KW-1185">Reference proteome</keyword>
<feature type="region of interest" description="Disordered" evidence="1">
    <location>
        <begin position="323"/>
        <end position="360"/>
    </location>
</feature>
<feature type="compositionally biased region" description="Polar residues" evidence="1">
    <location>
        <begin position="350"/>
        <end position="360"/>
    </location>
</feature>
<gene>
    <name evidence="3" type="primary">pol_3723</name>
    <name evidence="3" type="ORF">TNCV_2350961</name>
</gene>
<comment type="caution">
    <text evidence="3">The sequence shown here is derived from an EMBL/GenBank/DDBJ whole genome shotgun (WGS) entry which is preliminary data.</text>
</comment>
<sequence>MSSNKGREATNILEHHINNGNSPPISVPPYRMSPVKNCPDCIKYKVSNQKPSWLLQTPVAAQCFETLAINLFGSLSENKDGKIWILIIEDCTTMWVELFSLPNPTGKECAIILIEEVLLRYGIPHRLISDNGTQFVSAVMQQICYLLTIHQSLIPVYHPQANPVERGREKLPFIRFALNTAKCETTGKTAAFLNFGRELRSPSEVVNDIRIVIQNDNFVTERTPYLKKFAKFSTQIREVIEEQQDSRKFYADKKRKAAATYQPGEHVFVASHPLSNAAQGRSAKLMPRRDGLYVILTQRSPSSYEIASLDNPRAPLDVYHTSALTPSNNDKVKPLIPLRKRGHPPKVPQTPGSSSGRRRI</sequence>
<dbReference type="GO" id="GO:0015074">
    <property type="term" value="P:DNA integration"/>
    <property type="evidence" value="ECO:0007669"/>
    <property type="project" value="InterPro"/>
</dbReference>
<dbReference type="PROSITE" id="PS50994">
    <property type="entry name" value="INTEGRASE"/>
    <property type="match status" value="1"/>
</dbReference>
<proteinExistence type="predicted"/>
<dbReference type="Pfam" id="PF00665">
    <property type="entry name" value="rve"/>
    <property type="match status" value="1"/>
</dbReference>
<dbReference type="GO" id="GO:0003676">
    <property type="term" value="F:nucleic acid binding"/>
    <property type="evidence" value="ECO:0007669"/>
    <property type="project" value="InterPro"/>
</dbReference>
<dbReference type="SUPFAM" id="SSF53098">
    <property type="entry name" value="Ribonuclease H-like"/>
    <property type="match status" value="1"/>
</dbReference>
<dbReference type="Gene3D" id="3.30.420.10">
    <property type="entry name" value="Ribonuclease H-like superfamily/Ribonuclease H"/>
    <property type="match status" value="1"/>
</dbReference>
<evidence type="ECO:0000313" key="4">
    <source>
        <dbReference type="Proteomes" id="UP000887159"/>
    </source>
</evidence>
<dbReference type="InterPro" id="IPR036397">
    <property type="entry name" value="RNaseH_sf"/>
</dbReference>
<evidence type="ECO:0000259" key="2">
    <source>
        <dbReference type="PROSITE" id="PS50994"/>
    </source>
</evidence>
<dbReference type="PANTHER" id="PTHR37984:SF5">
    <property type="entry name" value="PROTEIN NYNRIN-LIKE"/>
    <property type="match status" value="1"/>
</dbReference>